<organism evidence="1 2">
    <name type="scientific">Paramecium sonneborni</name>
    <dbReference type="NCBI Taxonomy" id="65129"/>
    <lineage>
        <taxon>Eukaryota</taxon>
        <taxon>Sar</taxon>
        <taxon>Alveolata</taxon>
        <taxon>Ciliophora</taxon>
        <taxon>Intramacronucleata</taxon>
        <taxon>Oligohymenophorea</taxon>
        <taxon>Peniculida</taxon>
        <taxon>Parameciidae</taxon>
        <taxon>Paramecium</taxon>
    </lineage>
</organism>
<evidence type="ECO:0000313" key="1">
    <source>
        <dbReference type="EMBL" id="CAD8120369.1"/>
    </source>
</evidence>
<dbReference type="EMBL" id="CAJJDN010000126">
    <property type="protein sequence ID" value="CAD8120369.1"/>
    <property type="molecule type" value="Genomic_DNA"/>
</dbReference>
<keyword evidence="2" id="KW-1185">Reference proteome</keyword>
<sequence length="100" mass="11987">MIMIKHQKFENSKFQIQILIINYSKMNKMIRFNVTNSLRKEISLIFLEILQQQIQIELSQQLKRNLKHKMIILLLKLKIIVFQESKLKQDSAMSKSVKLN</sequence>
<dbReference type="Proteomes" id="UP000692954">
    <property type="component" value="Unassembled WGS sequence"/>
</dbReference>
<proteinExistence type="predicted"/>
<gene>
    <name evidence="1" type="ORF">PSON_ATCC_30995.1.T1260004</name>
</gene>
<protein>
    <submittedName>
        <fullName evidence="1">Uncharacterized protein</fullName>
    </submittedName>
</protein>
<dbReference type="AlphaFoldDB" id="A0A8S1QY60"/>
<evidence type="ECO:0000313" key="2">
    <source>
        <dbReference type="Proteomes" id="UP000692954"/>
    </source>
</evidence>
<name>A0A8S1QY60_9CILI</name>
<accession>A0A8S1QY60</accession>
<comment type="caution">
    <text evidence="1">The sequence shown here is derived from an EMBL/GenBank/DDBJ whole genome shotgun (WGS) entry which is preliminary data.</text>
</comment>
<reference evidence="1" key="1">
    <citation type="submission" date="2021-01" db="EMBL/GenBank/DDBJ databases">
        <authorList>
            <consortium name="Genoscope - CEA"/>
            <person name="William W."/>
        </authorList>
    </citation>
    <scope>NUCLEOTIDE SEQUENCE</scope>
</reference>